<keyword evidence="1" id="KW-0472">Membrane</keyword>
<evidence type="ECO:0000313" key="2">
    <source>
        <dbReference type="EnsemblPlants" id="Kaladp1262s0010.1.v1.1"/>
    </source>
</evidence>
<feature type="transmembrane region" description="Helical" evidence="1">
    <location>
        <begin position="35"/>
        <end position="56"/>
    </location>
</feature>
<dbReference type="AlphaFoldDB" id="A0A7N0VLX2"/>
<proteinExistence type="predicted"/>
<dbReference type="PANTHER" id="PTHR33728:SF13">
    <property type="entry name" value="CTTNBP 2 AMINO-TERMINAL-LIKE PROTEIN"/>
    <property type="match status" value="1"/>
</dbReference>
<organism evidence="2 3">
    <name type="scientific">Kalanchoe fedtschenkoi</name>
    <name type="common">Lavender scallops</name>
    <name type="synonym">South American air plant</name>
    <dbReference type="NCBI Taxonomy" id="63787"/>
    <lineage>
        <taxon>Eukaryota</taxon>
        <taxon>Viridiplantae</taxon>
        <taxon>Streptophyta</taxon>
        <taxon>Embryophyta</taxon>
        <taxon>Tracheophyta</taxon>
        <taxon>Spermatophyta</taxon>
        <taxon>Magnoliopsida</taxon>
        <taxon>eudicotyledons</taxon>
        <taxon>Gunneridae</taxon>
        <taxon>Pentapetalae</taxon>
        <taxon>Saxifragales</taxon>
        <taxon>Crassulaceae</taxon>
        <taxon>Kalanchoe</taxon>
    </lineage>
</organism>
<keyword evidence="1" id="KW-0812">Transmembrane</keyword>
<sequence length="164" mass="18079">MAAGDRMGWPPTVSPPLNWQKEDPHWRHFDNSVNAVSFGFVATAILIAMFLVMAVFERFIRPPGAEFVGNGGGPGSRHRRADLEARGELERKLAAAPPSPKMHVYAREVSVLMPGENLPTFIAQPAPAPCPPERVQWHLHQHQHCIPSPSRISISSPVRITSPT</sequence>
<accession>A0A7N0VLX2</accession>
<keyword evidence="1" id="KW-1133">Transmembrane helix</keyword>
<dbReference type="OMA" id="FKMTSLH"/>
<evidence type="ECO:0000256" key="1">
    <source>
        <dbReference type="SAM" id="Phobius"/>
    </source>
</evidence>
<reference evidence="2" key="1">
    <citation type="submission" date="2021-01" db="UniProtKB">
        <authorList>
            <consortium name="EnsemblPlants"/>
        </authorList>
    </citation>
    <scope>IDENTIFICATION</scope>
</reference>
<keyword evidence="3" id="KW-1185">Reference proteome</keyword>
<protein>
    <submittedName>
        <fullName evidence="2">Uncharacterized protein</fullName>
    </submittedName>
</protein>
<evidence type="ECO:0000313" key="3">
    <source>
        <dbReference type="Proteomes" id="UP000594263"/>
    </source>
</evidence>
<dbReference type="PANTHER" id="PTHR33728">
    <property type="entry name" value="CTTNBP 2 AMINO-TERMINAL-LIKE PROTEIN"/>
    <property type="match status" value="1"/>
</dbReference>
<dbReference type="Proteomes" id="UP000594263">
    <property type="component" value="Unplaced"/>
</dbReference>
<name>A0A7N0VLX2_KALFE</name>
<dbReference type="EnsemblPlants" id="Kaladp1262s0010.1.v1.1">
    <property type="protein sequence ID" value="Kaladp1262s0010.1.v1.1"/>
    <property type="gene ID" value="Kaladp1262s0010.v1.1"/>
</dbReference>
<dbReference type="Gramene" id="Kaladp1262s0010.1.v1.1">
    <property type="protein sequence ID" value="Kaladp1262s0010.1.v1.1"/>
    <property type="gene ID" value="Kaladp1262s0010.v1.1"/>
</dbReference>